<protein>
    <recommendedName>
        <fullName evidence="4">threonine-phosphate decarboxylase</fullName>
        <ecNumber evidence="4">4.1.1.81</ecNumber>
    </recommendedName>
    <alternativeName>
        <fullName evidence="8">L-threonine-O-3-phosphate decarboxylase</fullName>
    </alternativeName>
</protein>
<organism evidence="11 12">
    <name type="scientific">Mycoplana dimorpha</name>
    <dbReference type="NCBI Taxonomy" id="28320"/>
    <lineage>
        <taxon>Bacteria</taxon>
        <taxon>Pseudomonadati</taxon>
        <taxon>Pseudomonadota</taxon>
        <taxon>Alphaproteobacteria</taxon>
        <taxon>Hyphomicrobiales</taxon>
        <taxon>Rhizobiaceae</taxon>
        <taxon>Mycoplana</taxon>
    </lineage>
</organism>
<dbReference type="InterPro" id="IPR004838">
    <property type="entry name" value="NHTrfase_class1_PyrdxlP-BS"/>
</dbReference>
<dbReference type="NCBIfam" id="TIGR01140">
    <property type="entry name" value="L_thr_O3P_dcar"/>
    <property type="match status" value="1"/>
</dbReference>
<dbReference type="InterPro" id="IPR015422">
    <property type="entry name" value="PyrdxlP-dep_Trfase_small"/>
</dbReference>
<dbReference type="GO" id="GO:0048472">
    <property type="term" value="F:threonine-phosphate decarboxylase activity"/>
    <property type="evidence" value="ECO:0007669"/>
    <property type="project" value="UniProtKB-EC"/>
</dbReference>
<dbReference type="Gene3D" id="3.40.640.10">
    <property type="entry name" value="Type I PLP-dependent aspartate aminotransferase-like (Major domain)"/>
    <property type="match status" value="1"/>
</dbReference>
<reference evidence="11 12" key="1">
    <citation type="submission" date="2018-04" db="EMBL/GenBank/DDBJ databases">
        <title>Genomic Encyclopedia of Type Strains, Phase IV (KMG-IV): sequencing the most valuable type-strain genomes for metagenomic binning, comparative biology and taxonomic classification.</title>
        <authorList>
            <person name="Goeker M."/>
        </authorList>
    </citation>
    <scope>NUCLEOTIDE SEQUENCE [LARGE SCALE GENOMIC DNA]</scope>
    <source>
        <strain evidence="11 12">DSM 7138</strain>
    </source>
</reference>
<comment type="catalytic activity">
    <reaction evidence="9">
        <text>O-phospho-L-threonine + H(+) = (R)-1-aminopropan-2-yl phosphate + CO2</text>
        <dbReference type="Rhea" id="RHEA:11492"/>
        <dbReference type="ChEBI" id="CHEBI:15378"/>
        <dbReference type="ChEBI" id="CHEBI:16526"/>
        <dbReference type="ChEBI" id="CHEBI:58563"/>
        <dbReference type="ChEBI" id="CHEBI:58675"/>
        <dbReference type="EC" id="4.1.1.81"/>
    </reaction>
</comment>
<feature type="domain" description="Aminotransferase class I/classII large" evidence="10">
    <location>
        <begin position="47"/>
        <end position="320"/>
    </location>
</feature>
<dbReference type="GO" id="GO:0030170">
    <property type="term" value="F:pyridoxal phosphate binding"/>
    <property type="evidence" value="ECO:0007669"/>
    <property type="project" value="InterPro"/>
</dbReference>
<evidence type="ECO:0000256" key="2">
    <source>
        <dbReference type="ARBA" id="ARBA00003444"/>
    </source>
</evidence>
<sequence>MTEAPILHGGGIAAAAERYGGRPEDWLDLSTGINPCPVDLPPVDPAAWHRLPDQHRLAETRRAAARYYRSPHCLPLPVPGTQAAIQLLPRLVPPGRRAAIVSPTYGEYGRVLRNAGIPVDPIGGLSGVGDERGLVVVVNPNNPDGRCHPPEQLLQLWQRLSAQGGTLVVDEAFGDMEPDQALAPEAGIAPGLVVFRSFGKFFGLAGLRLGFVLGEAPLLSRFADWLGPWSVSGPALTIATGLMGGDGEAIRASIRARKAALDAVLQGAGLTVVGGTALFSLVEHARAADLHERLCRGHILVRSFDYDRRWLRFGLAADSAADARLSGALAGFGS</sequence>
<dbReference type="SUPFAM" id="SSF53383">
    <property type="entry name" value="PLP-dependent transferases"/>
    <property type="match status" value="1"/>
</dbReference>
<evidence type="ECO:0000256" key="8">
    <source>
        <dbReference type="ARBA" id="ARBA00029996"/>
    </source>
</evidence>
<comment type="caution">
    <text evidence="11">The sequence shown here is derived from an EMBL/GenBank/DDBJ whole genome shotgun (WGS) entry which is preliminary data.</text>
</comment>
<dbReference type="EC" id="4.1.1.81" evidence="4"/>
<dbReference type="Pfam" id="PF00155">
    <property type="entry name" value="Aminotran_1_2"/>
    <property type="match status" value="1"/>
</dbReference>
<dbReference type="UniPathway" id="UPA00148"/>
<gene>
    <name evidence="11" type="ORF">C7449_104456</name>
</gene>
<evidence type="ECO:0000256" key="3">
    <source>
        <dbReference type="ARBA" id="ARBA00004953"/>
    </source>
</evidence>
<evidence type="ECO:0000313" key="12">
    <source>
        <dbReference type="Proteomes" id="UP000241247"/>
    </source>
</evidence>
<dbReference type="PANTHER" id="PTHR42885">
    <property type="entry name" value="HISTIDINOL-PHOSPHATE AMINOTRANSFERASE-RELATED"/>
    <property type="match status" value="1"/>
</dbReference>
<comment type="function">
    <text evidence="2">Decarboxylates L-threonine-O-3-phosphate to yield (R)-1-amino-2-propanol O-2-phosphate, the precursor for the linkage between the nucleotide loop and the corrin ring in cobalamin.</text>
</comment>
<comment type="cofactor">
    <cofactor evidence="1">
        <name>pyridoxal 5'-phosphate</name>
        <dbReference type="ChEBI" id="CHEBI:597326"/>
    </cofactor>
</comment>
<keyword evidence="12" id="KW-1185">Reference proteome</keyword>
<proteinExistence type="predicted"/>
<keyword evidence="5" id="KW-0169">Cobalamin biosynthesis</keyword>
<dbReference type="Gene3D" id="3.90.1150.10">
    <property type="entry name" value="Aspartate Aminotransferase, domain 1"/>
    <property type="match status" value="1"/>
</dbReference>
<keyword evidence="7" id="KW-0456">Lyase</keyword>
<dbReference type="RefSeq" id="WP_108003081.1">
    <property type="nucleotide sequence ID" value="NZ_JBHEEX010000007.1"/>
</dbReference>
<dbReference type="AlphaFoldDB" id="A0A2T5B8V7"/>
<keyword evidence="6" id="KW-0663">Pyridoxal phosphate</keyword>
<dbReference type="InterPro" id="IPR004839">
    <property type="entry name" value="Aminotransferase_I/II_large"/>
</dbReference>
<dbReference type="InterPro" id="IPR015424">
    <property type="entry name" value="PyrdxlP-dep_Trfase"/>
</dbReference>
<dbReference type="InterPro" id="IPR015421">
    <property type="entry name" value="PyrdxlP-dep_Trfase_major"/>
</dbReference>
<evidence type="ECO:0000256" key="4">
    <source>
        <dbReference type="ARBA" id="ARBA00012285"/>
    </source>
</evidence>
<dbReference type="GO" id="GO:0009236">
    <property type="term" value="P:cobalamin biosynthetic process"/>
    <property type="evidence" value="ECO:0007669"/>
    <property type="project" value="UniProtKB-UniPathway"/>
</dbReference>
<dbReference type="OrthoDB" id="9799304at2"/>
<dbReference type="CDD" id="cd00609">
    <property type="entry name" value="AAT_like"/>
    <property type="match status" value="1"/>
</dbReference>
<evidence type="ECO:0000259" key="10">
    <source>
        <dbReference type="Pfam" id="PF00155"/>
    </source>
</evidence>
<accession>A0A2T5B8V7</accession>
<evidence type="ECO:0000256" key="5">
    <source>
        <dbReference type="ARBA" id="ARBA00022573"/>
    </source>
</evidence>
<evidence type="ECO:0000256" key="1">
    <source>
        <dbReference type="ARBA" id="ARBA00001933"/>
    </source>
</evidence>
<comment type="pathway">
    <text evidence="3">Cofactor biosynthesis; adenosylcobalamin biosynthesis.</text>
</comment>
<name>A0A2T5B8V7_MYCDI</name>
<evidence type="ECO:0000256" key="7">
    <source>
        <dbReference type="ARBA" id="ARBA00023239"/>
    </source>
</evidence>
<evidence type="ECO:0000256" key="9">
    <source>
        <dbReference type="ARBA" id="ARBA00048531"/>
    </source>
</evidence>
<evidence type="ECO:0000256" key="6">
    <source>
        <dbReference type="ARBA" id="ARBA00022898"/>
    </source>
</evidence>
<dbReference type="EMBL" id="PZZZ01000004">
    <property type="protein sequence ID" value="PTM95377.1"/>
    <property type="molecule type" value="Genomic_DNA"/>
</dbReference>
<evidence type="ECO:0000313" key="11">
    <source>
        <dbReference type="EMBL" id="PTM95377.1"/>
    </source>
</evidence>
<dbReference type="InterPro" id="IPR005860">
    <property type="entry name" value="CobD"/>
</dbReference>
<dbReference type="Proteomes" id="UP000241247">
    <property type="component" value="Unassembled WGS sequence"/>
</dbReference>
<dbReference type="PANTHER" id="PTHR42885:SF1">
    <property type="entry name" value="THREONINE-PHOSPHATE DECARBOXYLASE"/>
    <property type="match status" value="1"/>
</dbReference>
<dbReference type="PROSITE" id="PS00105">
    <property type="entry name" value="AA_TRANSFER_CLASS_1"/>
    <property type="match status" value="1"/>
</dbReference>